<sequence length="215" mass="24416">MNGRLNESSYSLLSLFCLSLLAVSCLEKVPEVSKTLEIPELGIVLNYEGWAYAEQDPSLDPVESSKSKTRKPETQKNANVLFYLFENEPTEHPEIRTVIHFVSEPIPNRNAKIALEDYVASIGAIYSNLYKGYEVLSVPQRRDLGNNKAMFVESKFQLPKSGKDREVRMFQWIVLKDQTAYIFTATTPESEQSKKSKKILNTMSSITESKPDPKK</sequence>
<dbReference type="PROSITE" id="PS51257">
    <property type="entry name" value="PROKAR_LIPOPROTEIN"/>
    <property type="match status" value="1"/>
</dbReference>
<accession>A0ABV5BJ53</accession>
<feature type="region of interest" description="Disordered" evidence="1">
    <location>
        <begin position="187"/>
        <end position="215"/>
    </location>
</feature>
<comment type="caution">
    <text evidence="2">The sequence shown here is derived from an EMBL/GenBank/DDBJ whole genome shotgun (WGS) entry which is preliminary data.</text>
</comment>
<organism evidence="2 3">
    <name type="scientific">Leptospira wolffii</name>
    <dbReference type="NCBI Taxonomy" id="409998"/>
    <lineage>
        <taxon>Bacteria</taxon>
        <taxon>Pseudomonadati</taxon>
        <taxon>Spirochaetota</taxon>
        <taxon>Spirochaetia</taxon>
        <taxon>Leptospirales</taxon>
        <taxon>Leptospiraceae</taxon>
        <taxon>Leptospira</taxon>
    </lineage>
</organism>
<name>A0ABV5BJ53_9LEPT</name>
<reference evidence="2 3" key="1">
    <citation type="submission" date="2024-09" db="EMBL/GenBank/DDBJ databases">
        <title>Taxonomic and Genotyping Characterization of Leptospira Strains isolated from Multiple Sources in Colombia highlights the importance of intermediate species.</title>
        <authorList>
            <person name="Torres Higuera L."/>
            <person name="Rojas Tapias D."/>
            <person name="Jimenez Velasquez S."/>
            <person name="Renjifo Ibanez C."/>
        </authorList>
    </citation>
    <scope>NUCLEOTIDE SEQUENCE [LARGE SCALE GENOMIC DNA]</scope>
    <source>
        <strain evidence="2 3">Lep080</strain>
    </source>
</reference>
<evidence type="ECO:0000313" key="3">
    <source>
        <dbReference type="Proteomes" id="UP001580391"/>
    </source>
</evidence>
<proteinExistence type="predicted"/>
<gene>
    <name evidence="2" type="ORF">ACE5IX_01540</name>
</gene>
<keyword evidence="3" id="KW-1185">Reference proteome</keyword>
<evidence type="ECO:0000313" key="2">
    <source>
        <dbReference type="EMBL" id="MFB5735175.1"/>
    </source>
</evidence>
<keyword evidence="2" id="KW-0449">Lipoprotein</keyword>
<dbReference type="EMBL" id="JBHILJ010000001">
    <property type="protein sequence ID" value="MFB5735175.1"/>
    <property type="molecule type" value="Genomic_DNA"/>
</dbReference>
<dbReference type="NCBIfam" id="NF047501">
    <property type="entry name" value="lipo_LIC_13215"/>
    <property type="match status" value="1"/>
</dbReference>
<dbReference type="RefSeq" id="WP_135699087.1">
    <property type="nucleotide sequence ID" value="NZ_JBHILI010000003.1"/>
</dbReference>
<protein>
    <submittedName>
        <fullName evidence="2">LIC_13215 family putative lipoprotein</fullName>
    </submittedName>
</protein>
<evidence type="ECO:0000256" key="1">
    <source>
        <dbReference type="SAM" id="MobiDB-lite"/>
    </source>
</evidence>
<dbReference type="Gene3D" id="3.40.1000.10">
    <property type="entry name" value="Mog1/PsbP, alpha/beta/alpha sandwich"/>
    <property type="match status" value="1"/>
</dbReference>
<feature type="compositionally biased region" description="Polar residues" evidence="1">
    <location>
        <begin position="199"/>
        <end position="208"/>
    </location>
</feature>
<dbReference type="Proteomes" id="UP001580391">
    <property type="component" value="Unassembled WGS sequence"/>
</dbReference>